<feature type="domain" description="Putative restriction endonuclease" evidence="1">
    <location>
        <begin position="16"/>
        <end position="174"/>
    </location>
</feature>
<evidence type="ECO:0000259" key="1">
    <source>
        <dbReference type="Pfam" id="PF05685"/>
    </source>
</evidence>
<dbReference type="PANTHER" id="PTHR36558:SF1">
    <property type="entry name" value="RESTRICTION ENDONUCLEASE DOMAIN-CONTAINING PROTEIN-RELATED"/>
    <property type="match status" value="1"/>
</dbReference>
<proteinExistence type="predicted"/>
<accession>R7RMP2</accession>
<protein>
    <recommendedName>
        <fullName evidence="1">Putative restriction endonuclease domain-containing protein</fullName>
    </recommendedName>
</protein>
<dbReference type="InterPro" id="IPR008538">
    <property type="entry name" value="Uma2"/>
</dbReference>
<dbReference type="InterPro" id="IPR011335">
    <property type="entry name" value="Restrct_endonuc-II-like"/>
</dbReference>
<dbReference type="SUPFAM" id="SSF52980">
    <property type="entry name" value="Restriction endonuclease-like"/>
    <property type="match status" value="1"/>
</dbReference>
<dbReference type="PANTHER" id="PTHR36558">
    <property type="entry name" value="GLR1098 PROTEIN"/>
    <property type="match status" value="1"/>
</dbReference>
<comment type="caution">
    <text evidence="2">The sequence shown here is derived from an EMBL/GenBank/DDBJ whole genome shotgun (WGS) entry which is preliminary data.</text>
</comment>
<dbReference type="OrthoDB" id="9808428at2"/>
<dbReference type="RefSeq" id="WP_018660608.1">
    <property type="nucleotide sequence ID" value="NZ_HF952018.1"/>
</dbReference>
<keyword evidence="3" id="KW-1185">Reference proteome</keyword>
<evidence type="ECO:0000313" key="3">
    <source>
        <dbReference type="Proteomes" id="UP000014923"/>
    </source>
</evidence>
<dbReference type="Proteomes" id="UP000014923">
    <property type="component" value="Unassembled WGS sequence"/>
</dbReference>
<dbReference type="InterPro" id="IPR012296">
    <property type="entry name" value="Nuclease_put_TT1808"/>
</dbReference>
<name>R7RMP2_9CLOT</name>
<dbReference type="Gene3D" id="3.90.1570.10">
    <property type="entry name" value="tt1808, chain A"/>
    <property type="match status" value="1"/>
</dbReference>
<sequence>MGVAVNISKTYTYKDYKELKDTLLEIIDGVPYLMSPSPTVEHQRILRKLLLILSDYFKNGICEVFSVPLDVIFKNEEETIDEAKNVVQPDIFVVCDNKKINDKNIIGAPDLIIEIVSSSSQSLDYVKKLNLYEKYKVKEYLIVNPINKTILQYVYENDSYASSNIYTKEDIVKIIYFEGLLIDFKKVF</sequence>
<dbReference type="EMBL" id="CAVN010000088">
    <property type="protein sequence ID" value="CDF57447.1"/>
    <property type="molecule type" value="Genomic_DNA"/>
</dbReference>
<dbReference type="CDD" id="cd06260">
    <property type="entry name" value="DUF820-like"/>
    <property type="match status" value="1"/>
</dbReference>
<dbReference type="AlphaFoldDB" id="R7RMP2"/>
<dbReference type="Pfam" id="PF05685">
    <property type="entry name" value="Uma2"/>
    <property type="match status" value="1"/>
</dbReference>
<reference evidence="2" key="1">
    <citation type="submission" date="2013-03" db="EMBL/GenBank/DDBJ databases">
        <title>Draft genome sequence of the hydrogen-ethanol-producing anaerobic alkalithermophilic Caloramator celere.</title>
        <authorList>
            <person name="Ciranna A."/>
            <person name="Larjo A."/>
            <person name="Kivisto A."/>
            <person name="Santala V."/>
            <person name="Roos C."/>
            <person name="Karp M."/>
        </authorList>
    </citation>
    <scope>NUCLEOTIDE SEQUENCE [LARGE SCALE GENOMIC DNA]</scope>
    <source>
        <strain evidence="2">DSM 8682</strain>
    </source>
</reference>
<organism evidence="2 3">
    <name type="scientific">Thermobrachium celere DSM 8682</name>
    <dbReference type="NCBI Taxonomy" id="941824"/>
    <lineage>
        <taxon>Bacteria</taxon>
        <taxon>Bacillati</taxon>
        <taxon>Bacillota</taxon>
        <taxon>Clostridia</taxon>
        <taxon>Eubacteriales</taxon>
        <taxon>Clostridiaceae</taxon>
        <taxon>Thermobrachium</taxon>
    </lineage>
</organism>
<dbReference type="HOGENOM" id="CLU_076312_0_2_9"/>
<dbReference type="eggNOG" id="COG4636">
    <property type="taxonomic scope" value="Bacteria"/>
</dbReference>
<gene>
    <name evidence="2" type="ORF">TCEL_01361</name>
</gene>
<evidence type="ECO:0000313" key="2">
    <source>
        <dbReference type="EMBL" id="CDF57447.1"/>
    </source>
</evidence>